<sequence length="248" mass="27477">MREPELEALLLRIVPDLARDWSGASPEDVAELAERFEDRGYDLPPFYRWFLSRLGGSVGALHPVLRGFSAADILAAYRSNSVDLGPTQFLIGRVPDPLFPCDVYYDLACPAQDDACVLRPRMPTGPGLRRSETFREMLAAEVMLWFRVRTAPHRCTGKLVSAERGAADLLDAVMLRLGFTNPLVTGPSCRLYERDAMTMVAQATSGPDLFELFEFEVGGANTTGIRRLLRGISTGSSLHVDAERWASR</sequence>
<name>A0ABT5ECZ7_9BACT</name>
<organism evidence="1 2">
    <name type="scientific">Nannocystis bainbridge</name>
    <dbReference type="NCBI Taxonomy" id="2995303"/>
    <lineage>
        <taxon>Bacteria</taxon>
        <taxon>Pseudomonadati</taxon>
        <taxon>Myxococcota</taxon>
        <taxon>Polyangia</taxon>
        <taxon>Nannocystales</taxon>
        <taxon>Nannocystaceae</taxon>
        <taxon>Nannocystis</taxon>
    </lineage>
</organism>
<protein>
    <submittedName>
        <fullName evidence="1">SMI1/KNR4 family protein</fullName>
    </submittedName>
</protein>
<dbReference type="EMBL" id="JAQNDL010000005">
    <property type="protein sequence ID" value="MDC0723754.1"/>
    <property type="molecule type" value="Genomic_DNA"/>
</dbReference>
<proteinExistence type="predicted"/>
<evidence type="ECO:0000313" key="2">
    <source>
        <dbReference type="Proteomes" id="UP001221686"/>
    </source>
</evidence>
<keyword evidence="2" id="KW-1185">Reference proteome</keyword>
<dbReference type="Proteomes" id="UP001221686">
    <property type="component" value="Unassembled WGS sequence"/>
</dbReference>
<comment type="caution">
    <text evidence="1">The sequence shown here is derived from an EMBL/GenBank/DDBJ whole genome shotgun (WGS) entry which is preliminary data.</text>
</comment>
<accession>A0ABT5ECZ7</accession>
<reference evidence="1 2" key="1">
    <citation type="submission" date="2022-11" db="EMBL/GenBank/DDBJ databases">
        <title>Minimal conservation of predation-associated metabolite biosynthetic gene clusters underscores biosynthetic potential of Myxococcota including descriptions for ten novel species: Archangium lansinium sp. nov., Myxococcus landrumus sp. nov., Nannocystis bai.</title>
        <authorList>
            <person name="Ahearne A."/>
            <person name="Stevens C."/>
            <person name="Dowd S."/>
        </authorList>
    </citation>
    <scope>NUCLEOTIDE SEQUENCE [LARGE SCALE GENOMIC DNA]</scope>
    <source>
        <strain evidence="1 2">BB15-2</strain>
    </source>
</reference>
<evidence type="ECO:0000313" key="1">
    <source>
        <dbReference type="EMBL" id="MDC0723754.1"/>
    </source>
</evidence>
<dbReference type="RefSeq" id="WP_272092300.1">
    <property type="nucleotide sequence ID" value="NZ_JAQNDL010000005.1"/>
</dbReference>
<gene>
    <name evidence="1" type="ORF">POL25_43120</name>
</gene>